<dbReference type="EMBL" id="CM042885">
    <property type="protein sequence ID" value="KAI4366385.1"/>
    <property type="molecule type" value="Genomic_DNA"/>
</dbReference>
<proteinExistence type="predicted"/>
<dbReference type="Proteomes" id="UP001057402">
    <property type="component" value="Chromosome 6"/>
</dbReference>
<protein>
    <submittedName>
        <fullName evidence="1">Uncharacterized protein</fullName>
    </submittedName>
</protein>
<organism evidence="1 2">
    <name type="scientific">Melastoma candidum</name>
    <dbReference type="NCBI Taxonomy" id="119954"/>
    <lineage>
        <taxon>Eukaryota</taxon>
        <taxon>Viridiplantae</taxon>
        <taxon>Streptophyta</taxon>
        <taxon>Embryophyta</taxon>
        <taxon>Tracheophyta</taxon>
        <taxon>Spermatophyta</taxon>
        <taxon>Magnoliopsida</taxon>
        <taxon>eudicotyledons</taxon>
        <taxon>Gunneridae</taxon>
        <taxon>Pentapetalae</taxon>
        <taxon>rosids</taxon>
        <taxon>malvids</taxon>
        <taxon>Myrtales</taxon>
        <taxon>Melastomataceae</taxon>
        <taxon>Melastomatoideae</taxon>
        <taxon>Melastomateae</taxon>
        <taxon>Melastoma</taxon>
    </lineage>
</organism>
<evidence type="ECO:0000313" key="1">
    <source>
        <dbReference type="EMBL" id="KAI4366385.1"/>
    </source>
</evidence>
<sequence>MESDGEDFELLESVELNSPPGRRLKRLKKAGDVVAEKSLPDPSDAGYEPFGGSEGLGLDLQPEDPDDDSEDSGFRQESKGIEEEGLGFEGEEERREESGVGVKRALEFDSSDDGGSEGAGNCGGGEEGSEDEVGDGDEDDGGRADSGDVGGDGDDLKRKKEKKERKKSRVERNGEFSVGSEAGDFAEGDAYPVPKRVSEKMMRNQLTQLRANSQRLLRESRDVGFKPVPLIHKPISSVLEKIRQRKLELAKRTVPVKKGLFAFPFSDLVRDGDELIVDSKEIEMKTEVRAARVVTGNSDATPTDAEVDVNSLHDDGSIDATREPKHVDVSAKLGGIKQSYRSPVDDTQDLFSDSECDYPKDDHDENPRRLAEEVFAPSVLAMNLKLDSAPQDESSDEDDNDKENIDPLLRQSDDLSSSSLGDPVKNLIDVEAEEEDDSDNDMNRFQENEEEDIDDSEELNDMIAPDYKEGNVDRERRNELHQKWLEQQDAARTDNLLQRLNCGPKKTTAGLVDMVDDEEDETQDEDEAEELSEDDLAPANAARVNFRKVQQMIPQMFTDNEDAYVSSEDEEFEKRLAKQNLLLKTEFQGSLISPAEDEDSREVFQLIKKLNIVPRNKKHSKSSVLRDNTHLGSRANDLLKPSFLGRGSKSASSSKNQKTSSFKAFIFGRDDSNSKSATSTCEDSEMMEQEAKPARTSSSVKPRSSQPRHGSQAMTDSAATLSASSTSSLYDILRRSSVQTEQHTRTVFVDQSKSMFSAFRVGNKSKEGRVRT</sequence>
<gene>
    <name evidence="1" type="ORF">MLD38_022269</name>
</gene>
<accession>A0ACB9QIQ3</accession>
<evidence type="ECO:0000313" key="2">
    <source>
        <dbReference type="Proteomes" id="UP001057402"/>
    </source>
</evidence>
<reference evidence="2" key="1">
    <citation type="journal article" date="2023" name="Front. Plant Sci.">
        <title>Chromosomal-level genome assembly of Melastoma candidum provides insights into trichome evolution.</title>
        <authorList>
            <person name="Zhong Y."/>
            <person name="Wu W."/>
            <person name="Sun C."/>
            <person name="Zou P."/>
            <person name="Liu Y."/>
            <person name="Dai S."/>
            <person name="Zhou R."/>
        </authorList>
    </citation>
    <scope>NUCLEOTIDE SEQUENCE [LARGE SCALE GENOMIC DNA]</scope>
</reference>
<name>A0ACB9QIQ3_9MYRT</name>
<comment type="caution">
    <text evidence="1">The sequence shown here is derived from an EMBL/GenBank/DDBJ whole genome shotgun (WGS) entry which is preliminary data.</text>
</comment>
<keyword evidence="2" id="KW-1185">Reference proteome</keyword>